<dbReference type="InterPro" id="IPR007178">
    <property type="entry name" value="Spt4_arch"/>
</dbReference>
<organism evidence="4 5">
    <name type="scientific">Marine Group I thaumarchaeote SCGC AAA799-N04</name>
    <dbReference type="NCBI Taxonomy" id="1502293"/>
    <lineage>
        <taxon>Archaea</taxon>
        <taxon>Nitrososphaerota</taxon>
        <taxon>Marine Group I</taxon>
    </lineage>
</organism>
<dbReference type="SMART" id="SM01389">
    <property type="entry name" value="Spt4"/>
    <property type="match status" value="1"/>
</dbReference>
<dbReference type="GO" id="GO:0000428">
    <property type="term" value="C:DNA-directed RNA polymerase complex"/>
    <property type="evidence" value="ECO:0007669"/>
    <property type="project" value="UniProtKB-KW"/>
</dbReference>
<dbReference type="SUPFAM" id="SSF63393">
    <property type="entry name" value="RNA polymerase subunits"/>
    <property type="match status" value="1"/>
</dbReference>
<feature type="binding site" evidence="2">
    <location>
        <position position="10"/>
    </location>
    <ligand>
        <name>Zn(2+)</name>
        <dbReference type="ChEBI" id="CHEBI:29105"/>
    </ligand>
</feature>
<dbReference type="GO" id="GO:0008270">
    <property type="term" value="F:zinc ion binding"/>
    <property type="evidence" value="ECO:0007669"/>
    <property type="project" value="UniProtKB-UniRule"/>
</dbReference>
<dbReference type="NCBIfam" id="NF041664">
    <property type="entry name" value="RNAP_arch_Epp"/>
    <property type="match status" value="1"/>
</dbReference>
<dbReference type="Proteomes" id="UP000028059">
    <property type="component" value="Unassembled WGS sequence"/>
</dbReference>
<dbReference type="EMBL" id="JOKN01000007">
    <property type="protein sequence ID" value="KEQ56937.1"/>
    <property type="molecule type" value="Genomic_DNA"/>
</dbReference>
<dbReference type="PANTHER" id="PTHR40704:SF1">
    <property type="entry name" value="TRANSCRIPTION ELONGATION FACTOR SPT4"/>
    <property type="match status" value="1"/>
</dbReference>
<keyword evidence="2" id="KW-0862">Zinc</keyword>
<dbReference type="GO" id="GO:0006355">
    <property type="term" value="P:regulation of DNA-templated transcription"/>
    <property type="evidence" value="ECO:0007669"/>
    <property type="project" value="UniProtKB-UniRule"/>
</dbReference>
<keyword evidence="4" id="KW-0240">DNA-directed RNA polymerase</keyword>
<evidence type="ECO:0000256" key="2">
    <source>
        <dbReference type="HAMAP-Rule" id="MF_00949"/>
    </source>
</evidence>
<keyword evidence="2" id="KW-0479">Metal-binding</keyword>
<evidence type="ECO:0000313" key="4">
    <source>
        <dbReference type="EMBL" id="KEQ56937.1"/>
    </source>
</evidence>
<dbReference type="HAMAP" id="MF_00949">
    <property type="entry name" value="Spt4_arch"/>
    <property type="match status" value="1"/>
</dbReference>
<dbReference type="InterPro" id="IPR022800">
    <property type="entry name" value="Spt4/RpoE2_Znf"/>
</dbReference>
<keyword evidence="5" id="KW-1185">Reference proteome</keyword>
<name>A0A081RP14_9ARCH</name>
<gene>
    <name evidence="2" type="primary">spt4</name>
    <name evidence="4" type="ORF">AAA799N04_00607</name>
</gene>
<evidence type="ECO:0000313" key="5">
    <source>
        <dbReference type="Proteomes" id="UP000028059"/>
    </source>
</evidence>
<feature type="domain" description="Spt4/RpoE2 zinc finger" evidence="3">
    <location>
        <begin position="4"/>
        <end position="62"/>
    </location>
</feature>
<dbReference type="Pfam" id="PF06093">
    <property type="entry name" value="Spt4"/>
    <property type="match status" value="1"/>
</dbReference>
<reference evidence="4 5" key="1">
    <citation type="submission" date="2014-06" db="EMBL/GenBank/DDBJ databases">
        <authorList>
            <person name="Ngugi D.K."/>
            <person name="Blom J."/>
            <person name="Alam I."/>
            <person name="Rashid M."/>
            <person name="Ba Alawi W."/>
            <person name="Zhang G."/>
            <person name="Hikmawan T."/>
            <person name="Guan Y."/>
            <person name="Antunes A."/>
            <person name="Siam R."/>
            <person name="ElDorry H."/>
            <person name="Bajic V."/>
            <person name="Stingl U."/>
        </authorList>
    </citation>
    <scope>NUCLEOTIDE SEQUENCE [LARGE SCALE GENOMIC DNA]</scope>
    <source>
        <strain evidence="4">SCGC AAA799-N04</strain>
    </source>
</reference>
<dbReference type="PATRIC" id="fig|1502293.3.peg.578"/>
<keyword evidence="1 2" id="KW-0804">Transcription</keyword>
<comment type="similarity">
    <text evidence="2">Belongs to the archaeal Spt4 family.</text>
</comment>
<keyword evidence="2" id="KW-0805">Transcription regulation</keyword>
<sequence length="62" mass="6735">MAREMACRKCKYVTVGKVCPVCKSSDLTPDWSGVVLVVDPTNSEISKTLGITQKGKYAIKVT</sequence>
<dbReference type="PANTHER" id="PTHR40704">
    <property type="entry name" value="TRANSCRIPTION ELONGATION FACTOR SPT4"/>
    <property type="match status" value="1"/>
</dbReference>
<comment type="function">
    <text evidence="2">Stimulates transcription elongation.</text>
</comment>
<dbReference type="InterPro" id="IPR038589">
    <property type="entry name" value="Spt4_dom_sf"/>
</dbReference>
<comment type="subunit">
    <text evidence="2">Heterodimer composed of Spt4 and Spt5.</text>
</comment>
<protein>
    <recommendedName>
        <fullName evidence="2">Transcription elongation factor Spt4</fullName>
    </recommendedName>
</protein>
<dbReference type="InterPro" id="IPR029040">
    <property type="entry name" value="RPABC4/Spt4"/>
</dbReference>
<evidence type="ECO:0000259" key="3">
    <source>
        <dbReference type="SMART" id="SM01389"/>
    </source>
</evidence>
<dbReference type="GO" id="GO:0016779">
    <property type="term" value="F:nucleotidyltransferase activity"/>
    <property type="evidence" value="ECO:0007669"/>
    <property type="project" value="UniProtKB-KW"/>
</dbReference>
<dbReference type="AlphaFoldDB" id="A0A081RP14"/>
<dbReference type="Gene3D" id="2.20.28.90">
    <property type="match status" value="1"/>
</dbReference>
<comment type="caution">
    <text evidence="4">The sequence shown here is derived from an EMBL/GenBank/DDBJ whole genome shotgun (WGS) entry which is preliminary data.</text>
</comment>
<keyword evidence="4" id="KW-0548">Nucleotidyltransferase</keyword>
<feature type="binding site" evidence="2">
    <location>
        <position position="22"/>
    </location>
    <ligand>
        <name>Zn(2+)</name>
        <dbReference type="ChEBI" id="CHEBI:29105"/>
    </ligand>
</feature>
<accession>A0A081RP14</accession>
<keyword evidence="4" id="KW-0808">Transferase</keyword>
<proteinExistence type="inferred from homology"/>
<evidence type="ECO:0000256" key="1">
    <source>
        <dbReference type="ARBA" id="ARBA00023163"/>
    </source>
</evidence>
<feature type="binding site" evidence="2">
    <location>
        <position position="7"/>
    </location>
    <ligand>
        <name>Zn(2+)</name>
        <dbReference type="ChEBI" id="CHEBI:29105"/>
    </ligand>
</feature>
<feature type="binding site" evidence="2">
    <location>
        <position position="19"/>
    </location>
    <ligand>
        <name>Zn(2+)</name>
        <dbReference type="ChEBI" id="CHEBI:29105"/>
    </ligand>
</feature>